<feature type="compositionally biased region" description="Basic residues" evidence="1">
    <location>
        <begin position="20"/>
        <end position="30"/>
    </location>
</feature>
<gene>
    <name evidence="2" type="ORF">NQ317_015564</name>
</gene>
<feature type="compositionally biased region" description="Low complexity" evidence="1">
    <location>
        <begin position="1"/>
        <end position="13"/>
    </location>
</feature>
<protein>
    <submittedName>
        <fullName evidence="2">Uncharacterized protein</fullName>
    </submittedName>
</protein>
<feature type="region of interest" description="Disordered" evidence="1">
    <location>
        <begin position="1"/>
        <end position="46"/>
    </location>
</feature>
<accession>A0ABQ9IQN8</accession>
<dbReference type="Proteomes" id="UP001162164">
    <property type="component" value="Unassembled WGS sequence"/>
</dbReference>
<reference evidence="2" key="1">
    <citation type="journal article" date="2023" name="Insect Mol. Biol.">
        <title>Genome sequencing provides insights into the evolution of gene families encoding plant cell wall-degrading enzymes in longhorned beetles.</title>
        <authorList>
            <person name="Shin N.R."/>
            <person name="Okamura Y."/>
            <person name="Kirsch R."/>
            <person name="Pauchet Y."/>
        </authorList>
    </citation>
    <scope>NUCLEOTIDE SEQUENCE</scope>
    <source>
        <strain evidence="2">MMC_N1</strain>
    </source>
</reference>
<organism evidence="2 3">
    <name type="scientific">Molorchus minor</name>
    <dbReference type="NCBI Taxonomy" id="1323400"/>
    <lineage>
        <taxon>Eukaryota</taxon>
        <taxon>Metazoa</taxon>
        <taxon>Ecdysozoa</taxon>
        <taxon>Arthropoda</taxon>
        <taxon>Hexapoda</taxon>
        <taxon>Insecta</taxon>
        <taxon>Pterygota</taxon>
        <taxon>Neoptera</taxon>
        <taxon>Endopterygota</taxon>
        <taxon>Coleoptera</taxon>
        <taxon>Polyphaga</taxon>
        <taxon>Cucujiformia</taxon>
        <taxon>Chrysomeloidea</taxon>
        <taxon>Cerambycidae</taxon>
        <taxon>Lamiinae</taxon>
        <taxon>Monochamini</taxon>
        <taxon>Molorchus</taxon>
    </lineage>
</organism>
<evidence type="ECO:0000313" key="2">
    <source>
        <dbReference type="EMBL" id="KAJ8953967.1"/>
    </source>
</evidence>
<dbReference type="EMBL" id="JAPWTJ010003625">
    <property type="protein sequence ID" value="KAJ8953967.1"/>
    <property type="molecule type" value="Genomic_DNA"/>
</dbReference>
<proteinExistence type="predicted"/>
<evidence type="ECO:0000256" key="1">
    <source>
        <dbReference type="SAM" id="MobiDB-lite"/>
    </source>
</evidence>
<name>A0ABQ9IQN8_9CUCU</name>
<keyword evidence="3" id="KW-1185">Reference proteome</keyword>
<evidence type="ECO:0000313" key="3">
    <source>
        <dbReference type="Proteomes" id="UP001162164"/>
    </source>
</evidence>
<sequence>MIKSPSPNSSSANGGQGSSKKPKSVARTRSNKSDVKSFNLKNSPMISTSQMTEAQLHDVSSNYDSIYISQETFNDAVSSAEAAITLTLRVAKGILKMVLH</sequence>
<comment type="caution">
    <text evidence="2">The sequence shown here is derived from an EMBL/GenBank/DDBJ whole genome shotgun (WGS) entry which is preliminary data.</text>
</comment>